<protein>
    <submittedName>
        <fullName evidence="1">Uncharacterized protein</fullName>
    </submittedName>
</protein>
<accession>A0ACC1CP24</accession>
<comment type="caution">
    <text evidence="1">The sequence shown here is derived from an EMBL/GenBank/DDBJ whole genome shotgun (WGS) entry which is preliminary data.</text>
</comment>
<keyword evidence="2" id="KW-1185">Reference proteome</keyword>
<gene>
    <name evidence="1" type="ORF">K1T71_011509</name>
</gene>
<evidence type="ECO:0000313" key="1">
    <source>
        <dbReference type="EMBL" id="KAJ0173333.1"/>
    </source>
</evidence>
<evidence type="ECO:0000313" key="2">
    <source>
        <dbReference type="Proteomes" id="UP000824533"/>
    </source>
</evidence>
<proteinExistence type="predicted"/>
<sequence>MLIKTGIGLIGLVFQVLALPPGQYVQPGFIADVIRQVEAENTDNSRIVSGWDAYPGQHPHQAALRMVDSIGSVSACGGSVISREWVITAAHCTAQRITIVVRAGVTNLTNPEYISESTEYYNHPSYNSNFPSVVQPNDISIVKLPSAVVYTRLLQAIRIQSSSDAYRDYNAQVMYTSGHGRLWTGGATTEHLNWVYLTGVTNALCQATFGPQFVTDTTICARYYNVTSQSTCNGDSGGPLVHVASDGTPILVGVTSFVAGGNFGCHSGIPAAFVRPGPFHSWFTEISGIDFENLDEEEVTEPPATEPSTTQPPTTQPPTTQPPTTEPPTTQPPTTEPPTTQPPTTQPPTTQPPTTQPPTTQPPTTEPTDPVEPEDEDDDEEEDDSDEDAELADLLKRLEVKVKVKVKMNKYKWKKKIHKQIPS</sequence>
<reference evidence="1 2" key="1">
    <citation type="journal article" date="2021" name="Front. Genet.">
        <title>Chromosome-Level Genome Assembly Reveals Significant Gene Expansion in the Toll and IMD Signaling Pathways of Dendrolimus kikuchii.</title>
        <authorList>
            <person name="Zhou J."/>
            <person name="Wu P."/>
            <person name="Xiong Z."/>
            <person name="Liu N."/>
            <person name="Zhao N."/>
            <person name="Ji M."/>
            <person name="Qiu Y."/>
            <person name="Yang B."/>
        </authorList>
    </citation>
    <scope>NUCLEOTIDE SEQUENCE [LARGE SCALE GENOMIC DNA]</scope>
    <source>
        <strain evidence="1">Ann1</strain>
    </source>
</reference>
<name>A0ACC1CP24_9NEOP</name>
<dbReference type="EMBL" id="CM034406">
    <property type="protein sequence ID" value="KAJ0173333.1"/>
    <property type="molecule type" value="Genomic_DNA"/>
</dbReference>
<dbReference type="Proteomes" id="UP000824533">
    <property type="component" value="Linkage Group LG20"/>
</dbReference>
<organism evidence="1 2">
    <name type="scientific">Dendrolimus kikuchii</name>
    <dbReference type="NCBI Taxonomy" id="765133"/>
    <lineage>
        <taxon>Eukaryota</taxon>
        <taxon>Metazoa</taxon>
        <taxon>Ecdysozoa</taxon>
        <taxon>Arthropoda</taxon>
        <taxon>Hexapoda</taxon>
        <taxon>Insecta</taxon>
        <taxon>Pterygota</taxon>
        <taxon>Neoptera</taxon>
        <taxon>Endopterygota</taxon>
        <taxon>Lepidoptera</taxon>
        <taxon>Glossata</taxon>
        <taxon>Ditrysia</taxon>
        <taxon>Bombycoidea</taxon>
        <taxon>Lasiocampidae</taxon>
        <taxon>Dendrolimus</taxon>
    </lineage>
</organism>